<dbReference type="GO" id="GO:0016829">
    <property type="term" value="F:lyase activity"/>
    <property type="evidence" value="ECO:0007669"/>
    <property type="project" value="UniProtKB-KW"/>
</dbReference>
<proteinExistence type="predicted"/>
<evidence type="ECO:0000256" key="4">
    <source>
        <dbReference type="ARBA" id="ARBA00023239"/>
    </source>
</evidence>
<evidence type="ECO:0000256" key="1">
    <source>
        <dbReference type="ARBA" id="ARBA00004418"/>
    </source>
</evidence>
<keyword evidence="4" id="KW-0456">Lyase</keyword>
<dbReference type="eggNOG" id="COG5360">
    <property type="taxonomic scope" value="Bacteria"/>
</dbReference>
<dbReference type="InterPro" id="IPR012480">
    <property type="entry name" value="Hepar_II_III_C"/>
</dbReference>
<evidence type="ECO:0000259" key="6">
    <source>
        <dbReference type="Pfam" id="PF16889"/>
    </source>
</evidence>
<dbReference type="Pfam" id="PF07940">
    <property type="entry name" value="Hepar_II_III_C"/>
    <property type="match status" value="1"/>
</dbReference>
<evidence type="ECO:0000259" key="5">
    <source>
        <dbReference type="Pfam" id="PF07940"/>
    </source>
</evidence>
<dbReference type="AlphaFoldDB" id="A0A081C388"/>
<sequence length="850" mass="99462">MNDLKTLFSKLLKRKESRYEPHEMPGKSLKFPPEFRSKYDIFQYLNFSIPELQPIKLSLEFGKEEKAFEQFFKYLKMRPPASFLVNWWKRDEIVQTLKTQYPETIPGLLQAADDILDHKFLLFSLHAVQAETPILWNKSYEHLSKDGKFWTPGEKYTYAALCADEEADIHFVWQLSRHQHFLDLGKAYWYTRDQVYIQEFVDEILSWIEQNPYLLSVNWVYEYEIALRGIFWLFGYAFFFSSELLDEPFFCRFYHSLLSHGHAIYDALCATSSSHLPLKSIVAQASFLYLLSTAFPEYVHSKIWGKCGWDILQWKTPLLSLETILQSSPAVLTTLIEFYCLVLSGRQNNRFHIPQTVLNGFTTMVEHWSLFLKPNGCLCGFGEDFPEHLFTGTYRQPQTFRYLFSIAALLLKYEKFFVHGQHFDETLLWYFGLDGQEEFQRLMTTGGVRQQSCLIPHSSYAMLQSEKPEGNGYCVVSTGLNVFSTSLQLKHSDLLSFELFANGQEYLIDGGAYSFQHTHEWNQYFRSIQAHNTITVDRITHINFSERRVQSTFDQWLSTSTFDFLSGHHNGFEDLDEPITHYRSIFYYKPTYWILCDLLLGGGQHFFDQYFHFPPFRLNVDFSNKCVDIRTSEHRRFTLMPFHPQEMDVSIFTGGETADSGWISQGYKDAVAASFIKYGKCTIAPASFHTLMYAYYGEEVLRVSGRYLQAYCEEKLLLCHEISALEISFEQETHYFAFLYEPSKYPVVEIEPQITFSGTLMFLRKQKEHIRELILYNATVLTINDRLLFASDTPVESITLQFEGKALHVICSDNYIFRTQAAEITEVFVNNRPIRIKHEHDSLLISTTRI</sequence>
<evidence type="ECO:0000313" key="8">
    <source>
        <dbReference type="Proteomes" id="UP000030661"/>
    </source>
</evidence>
<name>A0A081C388_VECG1</name>
<keyword evidence="2" id="KW-0732">Signal</keyword>
<dbReference type="Gene3D" id="2.70.98.70">
    <property type="match status" value="1"/>
</dbReference>
<dbReference type="EMBL" id="DF820469">
    <property type="protein sequence ID" value="GAK59043.1"/>
    <property type="molecule type" value="Genomic_DNA"/>
</dbReference>
<dbReference type="PANTHER" id="PTHR39210:SF1">
    <property type="entry name" value="HEPARIN-SULFATE LYASE"/>
    <property type="match status" value="1"/>
</dbReference>
<reference evidence="7" key="1">
    <citation type="journal article" date="2015" name="PeerJ">
        <title>First genomic representation of candidate bacterial phylum KSB3 points to enhanced environmental sensing as a trigger of wastewater bulking.</title>
        <authorList>
            <person name="Sekiguchi Y."/>
            <person name="Ohashi A."/>
            <person name="Parks D.H."/>
            <person name="Yamauchi T."/>
            <person name="Tyson G.W."/>
            <person name="Hugenholtz P."/>
        </authorList>
    </citation>
    <scope>NUCLEOTIDE SEQUENCE [LARGE SCALE GENOMIC DNA]</scope>
</reference>
<dbReference type="InterPro" id="IPR008929">
    <property type="entry name" value="Chondroitin_lyas"/>
</dbReference>
<keyword evidence="3" id="KW-0574">Periplasm</keyword>
<comment type="subcellular location">
    <subcellularLocation>
        <location evidence="1">Periplasm</location>
    </subcellularLocation>
</comment>
<feature type="domain" description="Heparinase II/III-like C-terminal" evidence="5">
    <location>
        <begin position="455"/>
        <end position="668"/>
    </location>
</feature>
<accession>A0A081C388</accession>
<dbReference type="GO" id="GO:0042597">
    <property type="term" value="C:periplasmic space"/>
    <property type="evidence" value="ECO:0007669"/>
    <property type="project" value="UniProtKB-SubCell"/>
</dbReference>
<evidence type="ECO:0000313" key="7">
    <source>
        <dbReference type="EMBL" id="GAK59043.1"/>
    </source>
</evidence>
<dbReference type="InterPro" id="IPR031680">
    <property type="entry name" value="Hepar_II_III_N"/>
</dbReference>
<dbReference type="Gene3D" id="1.50.10.100">
    <property type="entry name" value="Chondroitin AC/alginate lyase"/>
    <property type="match status" value="1"/>
</dbReference>
<evidence type="ECO:0000256" key="3">
    <source>
        <dbReference type="ARBA" id="ARBA00022764"/>
    </source>
</evidence>
<organism evidence="7">
    <name type="scientific">Vecturithrix granuli</name>
    <dbReference type="NCBI Taxonomy" id="1499967"/>
    <lineage>
        <taxon>Bacteria</taxon>
        <taxon>Candidatus Moduliflexota</taxon>
        <taxon>Candidatus Vecturitrichia</taxon>
        <taxon>Candidatus Vecturitrichales</taxon>
        <taxon>Candidatus Vecturitrichaceae</taxon>
        <taxon>Candidatus Vecturithrix</taxon>
    </lineage>
</organism>
<dbReference type="PANTHER" id="PTHR39210">
    <property type="entry name" value="HEPARIN-SULFATE LYASE"/>
    <property type="match status" value="1"/>
</dbReference>
<feature type="domain" description="Heparin-sulfate lyase N-terminal" evidence="6">
    <location>
        <begin position="41"/>
        <end position="313"/>
    </location>
</feature>
<dbReference type="STRING" id="1499967.U27_06019"/>
<keyword evidence="8" id="KW-1185">Reference proteome</keyword>
<dbReference type="HOGENOM" id="CLU_337621_0_0_0"/>
<gene>
    <name evidence="7" type="ORF">U27_06019</name>
</gene>
<dbReference type="SUPFAM" id="SSF48230">
    <property type="entry name" value="Chondroitin AC/alginate lyase"/>
    <property type="match status" value="1"/>
</dbReference>
<dbReference type="Pfam" id="PF16889">
    <property type="entry name" value="Hepar_II_III_N"/>
    <property type="match status" value="1"/>
</dbReference>
<evidence type="ECO:0000256" key="2">
    <source>
        <dbReference type="ARBA" id="ARBA00022729"/>
    </source>
</evidence>
<dbReference type="Proteomes" id="UP000030661">
    <property type="component" value="Unassembled WGS sequence"/>
</dbReference>
<protein>
    <submittedName>
        <fullName evidence="7">Heparinase II/III family protein</fullName>
    </submittedName>
</protein>